<dbReference type="OrthoDB" id="60033at2759"/>
<reference evidence="12 14" key="2">
    <citation type="journal article" date="2018" name="Plant J.">
        <title>The Physcomitrella patens chromosome-scale assembly reveals moss genome structure and evolution.</title>
        <authorList>
            <person name="Lang D."/>
            <person name="Ullrich K.K."/>
            <person name="Murat F."/>
            <person name="Fuchs J."/>
            <person name="Jenkins J."/>
            <person name="Haas F.B."/>
            <person name="Piednoel M."/>
            <person name="Gundlach H."/>
            <person name="Van Bel M."/>
            <person name="Meyberg R."/>
            <person name="Vives C."/>
            <person name="Morata J."/>
            <person name="Symeonidi A."/>
            <person name="Hiss M."/>
            <person name="Muchero W."/>
            <person name="Kamisugi Y."/>
            <person name="Saleh O."/>
            <person name="Blanc G."/>
            <person name="Decker E.L."/>
            <person name="van Gessel N."/>
            <person name="Grimwood J."/>
            <person name="Hayes R.D."/>
            <person name="Graham S.W."/>
            <person name="Gunter L.E."/>
            <person name="McDaniel S.F."/>
            <person name="Hoernstein S.N.W."/>
            <person name="Larsson A."/>
            <person name="Li F.W."/>
            <person name="Perroud P.F."/>
            <person name="Phillips J."/>
            <person name="Ranjan P."/>
            <person name="Rokshar D.S."/>
            <person name="Rothfels C.J."/>
            <person name="Schneider L."/>
            <person name="Shu S."/>
            <person name="Stevenson D.W."/>
            <person name="Thummler F."/>
            <person name="Tillich M."/>
            <person name="Villarreal Aguilar J.C."/>
            <person name="Widiez T."/>
            <person name="Wong G.K."/>
            <person name="Wymore A."/>
            <person name="Zhang Y."/>
            <person name="Zimmer A.D."/>
            <person name="Quatrano R.S."/>
            <person name="Mayer K.F.X."/>
            <person name="Goodstein D."/>
            <person name="Casacuberta J.M."/>
            <person name="Vandepoele K."/>
            <person name="Reski R."/>
            <person name="Cuming A.C."/>
            <person name="Tuskan G.A."/>
            <person name="Maumus F."/>
            <person name="Salse J."/>
            <person name="Schmutz J."/>
            <person name="Rensing S.A."/>
        </authorList>
    </citation>
    <scope>NUCLEOTIDE SEQUENCE [LARGE SCALE GENOMIC DNA]</scope>
    <source>
        <strain evidence="13 14">cv. Gransden 2004</strain>
    </source>
</reference>
<evidence type="ECO:0000313" key="12">
    <source>
        <dbReference type="EMBL" id="PNR50720.1"/>
    </source>
</evidence>
<feature type="domain" description="HSF-type DNA-binding" evidence="11">
    <location>
        <begin position="68"/>
        <end position="92"/>
    </location>
</feature>
<evidence type="ECO:0000256" key="10">
    <source>
        <dbReference type="SAM" id="MobiDB-lite"/>
    </source>
</evidence>
<feature type="region of interest" description="Disordered" evidence="10">
    <location>
        <begin position="383"/>
        <end position="406"/>
    </location>
</feature>
<keyword evidence="3" id="KW-0597">Phosphoprotein</keyword>
<evidence type="ECO:0000256" key="9">
    <source>
        <dbReference type="RuleBase" id="RU004020"/>
    </source>
</evidence>
<evidence type="ECO:0000256" key="3">
    <source>
        <dbReference type="ARBA" id="ARBA00022553"/>
    </source>
</evidence>
<protein>
    <recommendedName>
        <fullName evidence="11">HSF-type DNA-binding domain-containing protein</fullName>
    </recommendedName>
</protein>
<keyword evidence="5" id="KW-0346">Stress response</keyword>
<dbReference type="GeneID" id="112284378"/>
<gene>
    <name evidence="13" type="primary">LOC112284378</name>
    <name evidence="12" type="ORF">PHYPA_009906</name>
</gene>
<evidence type="ECO:0000256" key="8">
    <source>
        <dbReference type="ARBA" id="ARBA00023242"/>
    </source>
</evidence>
<proteinExistence type="inferred from homology"/>
<keyword evidence="14" id="KW-1185">Reference proteome</keyword>
<evidence type="ECO:0000313" key="13">
    <source>
        <dbReference type="EnsemblPlants" id="Pp3c7_4270V3.1"/>
    </source>
</evidence>
<evidence type="ECO:0000256" key="7">
    <source>
        <dbReference type="ARBA" id="ARBA00023163"/>
    </source>
</evidence>
<dbReference type="RefSeq" id="XP_024379894.1">
    <property type="nucleotide sequence ID" value="XM_024524126.2"/>
</dbReference>
<dbReference type="Gene3D" id="1.10.10.10">
    <property type="entry name" value="Winged helix-like DNA-binding domain superfamily/Winged helix DNA-binding domain"/>
    <property type="match status" value="1"/>
</dbReference>
<keyword evidence="8" id="KW-0539">Nucleus</keyword>
<evidence type="ECO:0000259" key="11">
    <source>
        <dbReference type="PROSITE" id="PS00434"/>
    </source>
</evidence>
<dbReference type="PANTHER" id="PTHR10015">
    <property type="entry name" value="HEAT SHOCK TRANSCRIPTION FACTOR"/>
    <property type="match status" value="1"/>
</dbReference>
<organism evidence="12">
    <name type="scientific">Physcomitrium patens</name>
    <name type="common">Spreading-leaved earth moss</name>
    <name type="synonym">Physcomitrella patens</name>
    <dbReference type="NCBI Taxonomy" id="3218"/>
    <lineage>
        <taxon>Eukaryota</taxon>
        <taxon>Viridiplantae</taxon>
        <taxon>Streptophyta</taxon>
        <taxon>Embryophyta</taxon>
        <taxon>Bryophyta</taxon>
        <taxon>Bryophytina</taxon>
        <taxon>Bryopsida</taxon>
        <taxon>Funariidae</taxon>
        <taxon>Funariales</taxon>
        <taxon>Funariaceae</taxon>
        <taxon>Physcomitrium</taxon>
    </lineage>
</organism>
<evidence type="ECO:0000256" key="5">
    <source>
        <dbReference type="ARBA" id="ARBA00023016"/>
    </source>
</evidence>
<keyword evidence="4" id="KW-0805">Transcription regulation</keyword>
<comment type="subcellular location">
    <subcellularLocation>
        <location evidence="1">Nucleus</location>
    </subcellularLocation>
</comment>
<reference evidence="13" key="3">
    <citation type="submission" date="2020-12" db="UniProtKB">
        <authorList>
            <consortium name="EnsemblPlants"/>
        </authorList>
    </citation>
    <scope>IDENTIFICATION</scope>
</reference>
<accession>A0A2K1KAB5</accession>
<dbReference type="GO" id="GO:0043565">
    <property type="term" value="F:sequence-specific DNA binding"/>
    <property type="evidence" value="ECO:0007669"/>
    <property type="project" value="InterPro"/>
</dbReference>
<dbReference type="EnsemblPlants" id="Pp3c7_4270V3.1">
    <property type="protein sequence ID" value="Pp3c7_4270V3.1"/>
    <property type="gene ID" value="Pp3c7_4270"/>
</dbReference>
<dbReference type="InterPro" id="IPR036390">
    <property type="entry name" value="WH_DNA-bd_sf"/>
</dbReference>
<dbReference type="EnsemblPlants" id="Pp3c7_4270V3.2">
    <property type="protein sequence ID" value="Pp3c7_4270V3.2"/>
    <property type="gene ID" value="Pp3c7_4270"/>
</dbReference>
<dbReference type="GO" id="GO:0003700">
    <property type="term" value="F:DNA-binding transcription factor activity"/>
    <property type="evidence" value="ECO:0000318"/>
    <property type="project" value="GO_Central"/>
</dbReference>
<dbReference type="Gramene" id="Pp3c7_4270V3.2">
    <property type="protein sequence ID" value="Pp3c7_4270V3.2"/>
    <property type="gene ID" value="Pp3c7_4270"/>
</dbReference>
<dbReference type="Pfam" id="PF00447">
    <property type="entry name" value="HSF_DNA-bind"/>
    <property type="match status" value="1"/>
</dbReference>
<dbReference type="FunFam" id="1.10.10.10:FF:000037">
    <property type="entry name" value="Heat stress transcription factor B-4"/>
    <property type="match status" value="1"/>
</dbReference>
<evidence type="ECO:0000256" key="2">
    <source>
        <dbReference type="ARBA" id="ARBA00011233"/>
    </source>
</evidence>
<feature type="compositionally biased region" description="Polar residues" evidence="10">
    <location>
        <begin position="136"/>
        <end position="147"/>
    </location>
</feature>
<evidence type="ECO:0000256" key="6">
    <source>
        <dbReference type="ARBA" id="ARBA00023125"/>
    </source>
</evidence>
<dbReference type="SUPFAM" id="SSF46785">
    <property type="entry name" value="Winged helix' DNA-binding domain"/>
    <property type="match status" value="1"/>
</dbReference>
<dbReference type="PRINTS" id="PR00056">
    <property type="entry name" value="HSFDOMAIN"/>
</dbReference>
<dbReference type="AlphaFoldDB" id="A0A2K1KAB5"/>
<dbReference type="PaxDb" id="3218-PP1S207_20V6.1"/>
<reference evidence="12 14" key="1">
    <citation type="journal article" date="2008" name="Science">
        <title>The Physcomitrella genome reveals evolutionary insights into the conquest of land by plants.</title>
        <authorList>
            <person name="Rensing S."/>
            <person name="Lang D."/>
            <person name="Zimmer A."/>
            <person name="Terry A."/>
            <person name="Salamov A."/>
            <person name="Shapiro H."/>
            <person name="Nishiyama T."/>
            <person name="Perroud P.-F."/>
            <person name="Lindquist E."/>
            <person name="Kamisugi Y."/>
            <person name="Tanahashi T."/>
            <person name="Sakakibara K."/>
            <person name="Fujita T."/>
            <person name="Oishi K."/>
            <person name="Shin-I T."/>
            <person name="Kuroki Y."/>
            <person name="Toyoda A."/>
            <person name="Suzuki Y."/>
            <person name="Hashimoto A."/>
            <person name="Yamaguchi K."/>
            <person name="Sugano A."/>
            <person name="Kohara Y."/>
            <person name="Fujiyama A."/>
            <person name="Anterola A."/>
            <person name="Aoki S."/>
            <person name="Ashton N."/>
            <person name="Barbazuk W.B."/>
            <person name="Barker E."/>
            <person name="Bennetzen J."/>
            <person name="Bezanilla M."/>
            <person name="Blankenship R."/>
            <person name="Cho S.H."/>
            <person name="Dutcher S."/>
            <person name="Estelle M."/>
            <person name="Fawcett J.A."/>
            <person name="Gundlach H."/>
            <person name="Hanada K."/>
            <person name="Heyl A."/>
            <person name="Hicks K.A."/>
            <person name="Hugh J."/>
            <person name="Lohr M."/>
            <person name="Mayer K."/>
            <person name="Melkozernov A."/>
            <person name="Murata T."/>
            <person name="Nelson D."/>
            <person name="Pils B."/>
            <person name="Prigge M."/>
            <person name="Reiss B."/>
            <person name="Renner T."/>
            <person name="Rombauts S."/>
            <person name="Rushton P."/>
            <person name="Sanderfoot A."/>
            <person name="Schween G."/>
            <person name="Shiu S.-H."/>
            <person name="Stueber K."/>
            <person name="Theodoulou F.L."/>
            <person name="Tu H."/>
            <person name="Van de Peer Y."/>
            <person name="Verrier P.J."/>
            <person name="Waters E."/>
            <person name="Wood A."/>
            <person name="Yang L."/>
            <person name="Cove D."/>
            <person name="Cuming A."/>
            <person name="Hasebe M."/>
            <person name="Lucas S."/>
            <person name="Mishler D.B."/>
            <person name="Reski R."/>
            <person name="Grigoriev I."/>
            <person name="Quatrano R.S."/>
            <person name="Boore J.L."/>
        </authorList>
    </citation>
    <scope>NUCLEOTIDE SEQUENCE [LARGE SCALE GENOMIC DNA]</scope>
    <source>
        <strain evidence="13 14">cv. Gransden 2004</strain>
    </source>
</reference>
<feature type="compositionally biased region" description="Gly residues" evidence="10">
    <location>
        <begin position="395"/>
        <end position="406"/>
    </location>
</feature>
<dbReference type="PANTHER" id="PTHR10015:SF304">
    <property type="entry name" value="HEAT STRESS TRANSCRIPTION FACTOR B-4B"/>
    <property type="match status" value="1"/>
</dbReference>
<dbReference type="Gramene" id="Pp3c7_4270V3.1">
    <property type="protein sequence ID" value="Pp3c7_4270V3.1"/>
    <property type="gene ID" value="Pp3c7_4270"/>
</dbReference>
<evidence type="ECO:0000256" key="1">
    <source>
        <dbReference type="ARBA" id="ARBA00004123"/>
    </source>
</evidence>
<comment type="similarity">
    <text evidence="9">Belongs to the HSF family.</text>
</comment>
<dbReference type="InterPro" id="IPR000232">
    <property type="entry name" value="HSF_DNA-bd"/>
</dbReference>
<dbReference type="EMBL" id="ABEU02000007">
    <property type="protein sequence ID" value="PNR50720.1"/>
    <property type="molecule type" value="Genomic_DNA"/>
</dbReference>
<dbReference type="SMART" id="SM00415">
    <property type="entry name" value="HSF"/>
    <property type="match status" value="1"/>
</dbReference>
<dbReference type="Proteomes" id="UP000006727">
    <property type="component" value="Chromosome 7"/>
</dbReference>
<evidence type="ECO:0000256" key="4">
    <source>
        <dbReference type="ARBA" id="ARBA00023015"/>
    </source>
</evidence>
<comment type="subunit">
    <text evidence="2">Homotrimer.</text>
</comment>
<keyword evidence="6" id="KW-0238">DNA-binding</keyword>
<keyword evidence="7" id="KW-0804">Transcription</keyword>
<dbReference type="PROSITE" id="PS00434">
    <property type="entry name" value="HSF_DOMAIN"/>
    <property type="match status" value="1"/>
</dbReference>
<dbReference type="InterPro" id="IPR036388">
    <property type="entry name" value="WH-like_DNA-bd_sf"/>
</dbReference>
<name>A0A2K1KAB5_PHYPA</name>
<feature type="region of interest" description="Disordered" evidence="10">
    <location>
        <begin position="122"/>
        <end position="159"/>
    </location>
</feature>
<dbReference type="STRING" id="3218.A0A2K1KAB5"/>
<evidence type="ECO:0000313" key="14">
    <source>
        <dbReference type="Proteomes" id="UP000006727"/>
    </source>
</evidence>
<sequence length="455" mass="49222">MTSLSLDTSCTEGASLLTYDCHRTVPAPFLTKTYHLVDDPATDDIVSWGEDETTFVVWRPPEFARDLLPNYFKHNNFSSFVRQLNTYGFRKIVPDHWEFANKFFRRGEKHLLCEIHRRKSSTHASGPFSLSCDAPGSQSTSPTNSGEDQAWSPFPSPLSSPSTILMPQGASTLMSDENERLRHDNRMLLLELSRLRRLYDDLVVILQQQSKVSLQELPSPSLSRDQKLAVSISEQIEAAARRSEIRELNALRFNTNSSSHLRPPTVDSTSASCIGHLLNRPQIQLHRADNSVTPKASTLSFLDGKLREMASNTSAQIIASPLGDDQAKPPQAAPKLFGVSLNGSPVDASSSCHKRPWSCTTTPGFVDDHATIPPSKKIMSHVRRSEESAPATLQRGGGGVGNGAGGGGGPVSTTAAGAGVAIAASSGAPAKCMKVELGLELRISATCAAAERGFM</sequence>
<dbReference type="GO" id="GO:0005634">
    <property type="term" value="C:nucleus"/>
    <property type="evidence" value="ECO:0000318"/>
    <property type="project" value="GO_Central"/>
</dbReference>